<dbReference type="STRING" id="1144548.SAMN05443287_101567"/>
<dbReference type="AlphaFoldDB" id="A0A1H6SGU0"/>
<organism evidence="1 2">
    <name type="scientific">Micromonospora phaseoli</name>
    <dbReference type="NCBI Taxonomy" id="1144548"/>
    <lineage>
        <taxon>Bacteria</taxon>
        <taxon>Bacillati</taxon>
        <taxon>Actinomycetota</taxon>
        <taxon>Actinomycetes</taxon>
        <taxon>Micromonosporales</taxon>
        <taxon>Micromonosporaceae</taxon>
        <taxon>Micromonospora</taxon>
    </lineage>
</organism>
<accession>A0A1H6SGU0</accession>
<reference evidence="2" key="1">
    <citation type="submission" date="2016-10" db="EMBL/GenBank/DDBJ databases">
        <authorList>
            <person name="Varghese N."/>
            <person name="Submissions S."/>
        </authorList>
    </citation>
    <scope>NUCLEOTIDE SEQUENCE [LARGE SCALE GENOMIC DNA]</scope>
    <source>
        <strain evidence="2">CGMCC 4.7038</strain>
    </source>
</reference>
<proteinExistence type="predicted"/>
<dbReference type="EMBL" id="FNYV01000001">
    <property type="protein sequence ID" value="SEI63300.1"/>
    <property type="molecule type" value="Genomic_DNA"/>
</dbReference>
<gene>
    <name evidence="1" type="ORF">SAMN05443287_101567</name>
</gene>
<evidence type="ECO:0000313" key="1">
    <source>
        <dbReference type="EMBL" id="SEI63300.1"/>
    </source>
</evidence>
<name>A0A1H6SGU0_9ACTN</name>
<dbReference type="RefSeq" id="WP_269766838.1">
    <property type="nucleotide sequence ID" value="NZ_BOPI01000021.1"/>
</dbReference>
<keyword evidence="2" id="KW-1185">Reference proteome</keyword>
<evidence type="ECO:0000313" key="2">
    <source>
        <dbReference type="Proteomes" id="UP000198707"/>
    </source>
</evidence>
<sequence>MLQYAPPSQLHVWLSDLSIRAITLPGIRGLVRRGIERANR</sequence>
<dbReference type="Proteomes" id="UP000198707">
    <property type="component" value="Unassembled WGS sequence"/>
</dbReference>
<protein>
    <submittedName>
        <fullName evidence="1">Uncharacterized protein</fullName>
    </submittedName>
</protein>